<accession>A0A9W9ZYY8</accession>
<dbReference type="EMBL" id="MU825427">
    <property type="protein sequence ID" value="KAJ7389648.1"/>
    <property type="molecule type" value="Genomic_DNA"/>
</dbReference>
<dbReference type="AlphaFoldDB" id="A0A9W9ZYY8"/>
<name>A0A9W9ZYY8_9CNID</name>
<reference evidence="2" key="1">
    <citation type="submission" date="2023-01" db="EMBL/GenBank/DDBJ databases">
        <title>Genome assembly of the deep-sea coral Lophelia pertusa.</title>
        <authorList>
            <person name="Herrera S."/>
            <person name="Cordes E."/>
        </authorList>
    </citation>
    <scope>NUCLEOTIDE SEQUENCE</scope>
    <source>
        <strain evidence="2">USNM1676648</strain>
        <tissue evidence="2">Polyp</tissue>
    </source>
</reference>
<gene>
    <name evidence="2" type="ORF">OS493_029990</name>
</gene>
<evidence type="ECO:0000313" key="3">
    <source>
        <dbReference type="Proteomes" id="UP001163046"/>
    </source>
</evidence>
<organism evidence="2 3">
    <name type="scientific">Desmophyllum pertusum</name>
    <dbReference type="NCBI Taxonomy" id="174260"/>
    <lineage>
        <taxon>Eukaryota</taxon>
        <taxon>Metazoa</taxon>
        <taxon>Cnidaria</taxon>
        <taxon>Anthozoa</taxon>
        <taxon>Hexacorallia</taxon>
        <taxon>Scleractinia</taxon>
        <taxon>Caryophylliina</taxon>
        <taxon>Caryophylliidae</taxon>
        <taxon>Desmophyllum</taxon>
    </lineage>
</organism>
<protein>
    <submittedName>
        <fullName evidence="2">Uncharacterized protein</fullName>
    </submittedName>
</protein>
<dbReference type="Proteomes" id="UP001163046">
    <property type="component" value="Unassembled WGS sequence"/>
</dbReference>
<feature type="compositionally biased region" description="Polar residues" evidence="1">
    <location>
        <begin position="66"/>
        <end position="90"/>
    </location>
</feature>
<keyword evidence="3" id="KW-1185">Reference proteome</keyword>
<proteinExistence type="predicted"/>
<evidence type="ECO:0000313" key="2">
    <source>
        <dbReference type="EMBL" id="KAJ7389648.1"/>
    </source>
</evidence>
<sequence>MADEHSKEYRRHYTSQSDSLTFKKSKEKEKPKDSLTKEVEKPWPDDKRDPKNQQKLTVDENHGEATISSSGLPSVNPTPSSSFSTKGNSAAAQRTTFSSNFVGFVPPSVEAFIYIDYACPGEINRPVSHSGDSCRMSVSA</sequence>
<evidence type="ECO:0000256" key="1">
    <source>
        <dbReference type="SAM" id="MobiDB-lite"/>
    </source>
</evidence>
<comment type="caution">
    <text evidence="2">The sequence shown here is derived from an EMBL/GenBank/DDBJ whole genome shotgun (WGS) entry which is preliminary data.</text>
</comment>
<feature type="region of interest" description="Disordered" evidence="1">
    <location>
        <begin position="1"/>
        <end position="90"/>
    </location>
</feature>
<feature type="compositionally biased region" description="Basic and acidic residues" evidence="1">
    <location>
        <begin position="24"/>
        <end position="63"/>
    </location>
</feature>